<evidence type="ECO:0000313" key="1">
    <source>
        <dbReference type="EMBL" id="PPJ35159.1"/>
    </source>
</evidence>
<accession>A0A2S6AIU7</accession>
<dbReference type="Proteomes" id="UP000239874">
    <property type="component" value="Unassembled WGS sequence"/>
</dbReference>
<name>A0A2S6AIU7_9NOCA</name>
<gene>
    <name evidence="1" type="ORF">C5E45_27310</name>
</gene>
<organism evidence="1 2">
    <name type="scientific">Nocardia nova</name>
    <dbReference type="NCBI Taxonomy" id="37330"/>
    <lineage>
        <taxon>Bacteria</taxon>
        <taxon>Bacillati</taxon>
        <taxon>Actinomycetota</taxon>
        <taxon>Actinomycetes</taxon>
        <taxon>Mycobacteriales</taxon>
        <taxon>Nocardiaceae</taxon>
        <taxon>Nocardia</taxon>
    </lineage>
</organism>
<protein>
    <submittedName>
        <fullName evidence="1">Uncharacterized protein</fullName>
    </submittedName>
</protein>
<dbReference type="EMBL" id="PSZC01000024">
    <property type="protein sequence ID" value="PPJ35159.1"/>
    <property type="molecule type" value="Genomic_DNA"/>
</dbReference>
<dbReference type="RefSeq" id="WP_104374982.1">
    <property type="nucleotide sequence ID" value="NZ_PSZC01000024.1"/>
</dbReference>
<proteinExistence type="predicted"/>
<comment type="caution">
    <text evidence="1">The sequence shown here is derived from an EMBL/GenBank/DDBJ whole genome shotgun (WGS) entry which is preliminary data.</text>
</comment>
<evidence type="ECO:0000313" key="2">
    <source>
        <dbReference type="Proteomes" id="UP000239874"/>
    </source>
</evidence>
<reference evidence="1 2" key="1">
    <citation type="submission" date="2018-02" db="EMBL/GenBank/DDBJ databases">
        <title>8 Nocardia nova and 1 Nocardia cyriacigeorgica strain used for evolution to TMP-SMX.</title>
        <authorList>
            <person name="Mehta H."/>
            <person name="Weng J."/>
            <person name="Shamoo Y."/>
        </authorList>
    </citation>
    <scope>NUCLEOTIDE SEQUENCE [LARGE SCALE GENOMIC DNA]</scope>
    <source>
        <strain evidence="1 2">MDA3139</strain>
    </source>
</reference>
<sequence>MADLPPLKYGRAVGRFLANIADGPVINTGPEFPPLTGTVRFTAAVPKFLVYEGEPDPATVVQLSAYYECSLDEFGYLT</sequence>
<dbReference type="AlphaFoldDB" id="A0A2S6AIU7"/>
<dbReference type="OrthoDB" id="4568219at2"/>